<protein>
    <recommendedName>
        <fullName evidence="10">C2H2-type domain-containing protein</fullName>
    </recommendedName>
</protein>
<evidence type="ECO:0000256" key="2">
    <source>
        <dbReference type="ARBA" id="ARBA00022723"/>
    </source>
</evidence>
<evidence type="ECO:0000256" key="9">
    <source>
        <dbReference type="PROSITE-ProRule" id="PRU00042"/>
    </source>
</evidence>
<keyword evidence="4 9" id="KW-0863">Zinc-finger</keyword>
<dbReference type="GO" id="GO:0005634">
    <property type="term" value="C:nucleus"/>
    <property type="evidence" value="ECO:0007669"/>
    <property type="project" value="UniProtKB-SubCell"/>
</dbReference>
<organism evidence="11 12">
    <name type="scientific">Caerostris extrusa</name>
    <name type="common">Bark spider</name>
    <name type="synonym">Caerostris bankana</name>
    <dbReference type="NCBI Taxonomy" id="172846"/>
    <lineage>
        <taxon>Eukaryota</taxon>
        <taxon>Metazoa</taxon>
        <taxon>Ecdysozoa</taxon>
        <taxon>Arthropoda</taxon>
        <taxon>Chelicerata</taxon>
        <taxon>Arachnida</taxon>
        <taxon>Araneae</taxon>
        <taxon>Araneomorphae</taxon>
        <taxon>Entelegynae</taxon>
        <taxon>Araneoidea</taxon>
        <taxon>Araneidae</taxon>
        <taxon>Caerostris</taxon>
    </lineage>
</organism>
<evidence type="ECO:0000259" key="10">
    <source>
        <dbReference type="PROSITE" id="PS50157"/>
    </source>
</evidence>
<dbReference type="Gene3D" id="3.30.160.60">
    <property type="entry name" value="Classic Zinc Finger"/>
    <property type="match status" value="2"/>
</dbReference>
<comment type="subcellular location">
    <subcellularLocation>
        <location evidence="1">Nucleus</location>
    </subcellularLocation>
</comment>
<evidence type="ECO:0000256" key="3">
    <source>
        <dbReference type="ARBA" id="ARBA00022737"/>
    </source>
</evidence>
<keyword evidence="3" id="KW-0677">Repeat</keyword>
<dbReference type="Pfam" id="PF00096">
    <property type="entry name" value="zf-C2H2"/>
    <property type="match status" value="1"/>
</dbReference>
<evidence type="ECO:0000313" key="11">
    <source>
        <dbReference type="EMBL" id="GIX97845.1"/>
    </source>
</evidence>
<dbReference type="PROSITE" id="PS50157">
    <property type="entry name" value="ZINC_FINGER_C2H2_2"/>
    <property type="match status" value="2"/>
</dbReference>
<dbReference type="FunFam" id="3.30.160.60:FF:000202">
    <property type="entry name" value="Zinc finger protein 574"/>
    <property type="match status" value="1"/>
</dbReference>
<evidence type="ECO:0000256" key="4">
    <source>
        <dbReference type="ARBA" id="ARBA00022771"/>
    </source>
</evidence>
<evidence type="ECO:0000256" key="8">
    <source>
        <dbReference type="ARBA" id="ARBA00023242"/>
    </source>
</evidence>
<dbReference type="InterPro" id="IPR013087">
    <property type="entry name" value="Znf_C2H2_type"/>
</dbReference>
<evidence type="ECO:0000256" key="7">
    <source>
        <dbReference type="ARBA" id="ARBA00023163"/>
    </source>
</evidence>
<dbReference type="SMART" id="SM00355">
    <property type="entry name" value="ZnF_C2H2"/>
    <property type="match status" value="2"/>
</dbReference>
<keyword evidence="2" id="KW-0479">Metal-binding</keyword>
<proteinExistence type="predicted"/>
<feature type="domain" description="C2H2-type" evidence="10">
    <location>
        <begin position="31"/>
        <end position="58"/>
    </location>
</feature>
<keyword evidence="7" id="KW-0804">Transcription</keyword>
<dbReference type="InterPro" id="IPR036236">
    <property type="entry name" value="Znf_C2H2_sf"/>
</dbReference>
<keyword evidence="5" id="KW-0862">Zinc</keyword>
<evidence type="ECO:0000313" key="12">
    <source>
        <dbReference type="Proteomes" id="UP001054945"/>
    </source>
</evidence>
<reference evidence="11 12" key="1">
    <citation type="submission" date="2021-06" db="EMBL/GenBank/DDBJ databases">
        <title>Caerostris extrusa draft genome.</title>
        <authorList>
            <person name="Kono N."/>
            <person name="Arakawa K."/>
        </authorList>
    </citation>
    <scope>NUCLEOTIDE SEQUENCE [LARGE SCALE GENOMIC DNA]</scope>
</reference>
<feature type="domain" description="C2H2-type" evidence="10">
    <location>
        <begin position="59"/>
        <end position="86"/>
    </location>
</feature>
<dbReference type="EMBL" id="BPLR01004827">
    <property type="protein sequence ID" value="GIX97845.1"/>
    <property type="molecule type" value="Genomic_DNA"/>
</dbReference>
<accession>A0AAV4PN76</accession>
<keyword evidence="12" id="KW-1185">Reference proteome</keyword>
<keyword evidence="6" id="KW-0805">Transcription regulation</keyword>
<dbReference type="AlphaFoldDB" id="A0AAV4PN76"/>
<dbReference type="PANTHER" id="PTHR24394:SF48">
    <property type="entry name" value="ZINC FINGER PROTEIN 771"/>
    <property type="match status" value="1"/>
</dbReference>
<evidence type="ECO:0000256" key="6">
    <source>
        <dbReference type="ARBA" id="ARBA00023015"/>
    </source>
</evidence>
<dbReference type="GO" id="GO:0003677">
    <property type="term" value="F:DNA binding"/>
    <property type="evidence" value="ECO:0007669"/>
    <property type="project" value="UniProtKB-KW"/>
</dbReference>
<name>A0AAV4PN76_CAEEX</name>
<keyword evidence="8" id="KW-0539">Nucleus</keyword>
<dbReference type="GO" id="GO:0032502">
    <property type="term" value="P:developmental process"/>
    <property type="evidence" value="ECO:0007669"/>
    <property type="project" value="UniProtKB-ARBA"/>
</dbReference>
<dbReference type="GO" id="GO:0008270">
    <property type="term" value="F:zinc ion binding"/>
    <property type="evidence" value="ECO:0007669"/>
    <property type="project" value="UniProtKB-KW"/>
</dbReference>
<dbReference type="GO" id="GO:0000981">
    <property type="term" value="F:DNA-binding transcription factor activity, RNA polymerase II-specific"/>
    <property type="evidence" value="ECO:0007669"/>
    <property type="project" value="TreeGrafter"/>
</dbReference>
<dbReference type="SUPFAM" id="SSF57667">
    <property type="entry name" value="beta-beta-alpha zinc fingers"/>
    <property type="match status" value="1"/>
</dbReference>
<dbReference type="Proteomes" id="UP001054945">
    <property type="component" value="Unassembled WGS sequence"/>
</dbReference>
<dbReference type="PROSITE" id="PS00028">
    <property type="entry name" value="ZINC_FINGER_C2H2_1"/>
    <property type="match status" value="2"/>
</dbReference>
<evidence type="ECO:0000256" key="1">
    <source>
        <dbReference type="ARBA" id="ARBA00004123"/>
    </source>
</evidence>
<comment type="caution">
    <text evidence="11">The sequence shown here is derived from an EMBL/GenBank/DDBJ whole genome shotgun (WGS) entry which is preliminary data.</text>
</comment>
<sequence>MTQSSTSESSKECSSSAFNFYKESKEQGKKHVCDDCKKEFPFFCRLKAHMSIHIGEKPFVCKTCQMAFNQSHNLKIHMRTHTGRHPTPAKFANKHLLIRPV</sequence>
<dbReference type="PANTHER" id="PTHR24394">
    <property type="entry name" value="ZINC FINGER PROTEIN"/>
    <property type="match status" value="1"/>
</dbReference>
<gene>
    <name evidence="11" type="ORF">CEXT_680451</name>
</gene>
<evidence type="ECO:0000256" key="5">
    <source>
        <dbReference type="ARBA" id="ARBA00022833"/>
    </source>
</evidence>